<dbReference type="Gene3D" id="3.20.20.80">
    <property type="entry name" value="Glycosidases"/>
    <property type="match status" value="1"/>
</dbReference>
<dbReference type="EC" id="3.2.1.51" evidence="3"/>
<organism evidence="10 11">
    <name type="scientific">Segatella baroniae F0067</name>
    <dbReference type="NCBI Taxonomy" id="1115809"/>
    <lineage>
        <taxon>Bacteria</taxon>
        <taxon>Pseudomonadati</taxon>
        <taxon>Bacteroidota</taxon>
        <taxon>Bacteroidia</taxon>
        <taxon>Bacteroidales</taxon>
        <taxon>Prevotellaceae</taxon>
        <taxon>Segatella</taxon>
    </lineage>
</organism>
<sequence length="467" mass="52855">MTDVAGQADEESDGDRRRFAQYHFAVNNILHIYNRMKKLSLFVISLVICMVGLAQYRPAKENLNARKQFQNNKFGIFIHWGIYSMLGDGEWVMNNKHINHEEYTHLADGFCPSKFNADEWVKAFKAAGARYITFTTRHHDGFSMFTTAESNYNIVDGTPYGKDVVKALAEACRKHDIGLHLYYSHLDWQRLDYPLGRTGLKLGRPTDRQDWESYFSFMNRQLTELLTNYGKIDCIWFDGWWDHDQDPSFDWHLPEQYALIHKLQPACLIGNNHHGAVNQGEDIQMFEQDLPGQNTYGLQGDASISELPLETCLTMNGDWGYSITDKKYKSTEKLIQMLVGAAGRNANLLLNVGPRPDGQIPVEALERLKGIGEWMKVNGETIYDTRGGMVAPRDWGVTTQKGDTLYVHILNLADKALFLSVAAKSVAKARMFADKKPVGVVKANDGVLLQLPAVPTGVDTIVEVQLK</sequence>
<protein>
    <recommendedName>
        <fullName evidence="3">alpha-L-fucosidase</fullName>
        <ecNumber evidence="3">3.2.1.51</ecNumber>
    </recommendedName>
</protein>
<comment type="caution">
    <text evidence="10">The sequence shown here is derived from an EMBL/GenBank/DDBJ whole genome shotgun (WGS) entry which is preliminary data.</text>
</comment>
<evidence type="ECO:0000256" key="4">
    <source>
        <dbReference type="ARBA" id="ARBA00022729"/>
    </source>
</evidence>
<feature type="site" description="May be important for catalysis" evidence="7">
    <location>
        <position position="312"/>
    </location>
</feature>
<evidence type="ECO:0000256" key="6">
    <source>
        <dbReference type="ARBA" id="ARBA00023295"/>
    </source>
</evidence>
<keyword evidence="5" id="KW-0378">Hydrolase</keyword>
<dbReference type="GO" id="GO:0005764">
    <property type="term" value="C:lysosome"/>
    <property type="evidence" value="ECO:0007669"/>
    <property type="project" value="TreeGrafter"/>
</dbReference>
<keyword evidence="4" id="KW-0732">Signal</keyword>
<dbReference type="InterPro" id="IPR016286">
    <property type="entry name" value="FUC_metazoa-typ"/>
</dbReference>
<dbReference type="GO" id="GO:0006004">
    <property type="term" value="P:fucose metabolic process"/>
    <property type="evidence" value="ECO:0007669"/>
    <property type="project" value="InterPro"/>
</dbReference>
<keyword evidence="8" id="KW-0812">Transmembrane</keyword>
<evidence type="ECO:0000256" key="1">
    <source>
        <dbReference type="ARBA" id="ARBA00004071"/>
    </source>
</evidence>
<dbReference type="InterPro" id="IPR000933">
    <property type="entry name" value="Glyco_hydro_29"/>
</dbReference>
<dbReference type="GO" id="GO:0004560">
    <property type="term" value="F:alpha-L-fucosidase activity"/>
    <property type="evidence" value="ECO:0007669"/>
    <property type="project" value="InterPro"/>
</dbReference>
<evidence type="ECO:0000256" key="3">
    <source>
        <dbReference type="ARBA" id="ARBA00012662"/>
    </source>
</evidence>
<dbReference type="PANTHER" id="PTHR10030">
    <property type="entry name" value="ALPHA-L-FUCOSIDASE"/>
    <property type="match status" value="1"/>
</dbReference>
<dbReference type="GO" id="GO:0016139">
    <property type="term" value="P:glycoside catabolic process"/>
    <property type="evidence" value="ECO:0007669"/>
    <property type="project" value="TreeGrafter"/>
</dbReference>
<evidence type="ECO:0000256" key="2">
    <source>
        <dbReference type="ARBA" id="ARBA00007951"/>
    </source>
</evidence>
<evidence type="ECO:0000313" key="10">
    <source>
        <dbReference type="EMBL" id="ERK39625.1"/>
    </source>
</evidence>
<keyword evidence="6" id="KW-0326">Glycosidase</keyword>
<keyword evidence="11" id="KW-1185">Reference proteome</keyword>
<name>U2NNI8_9BACT</name>
<feature type="transmembrane region" description="Helical" evidence="8">
    <location>
        <begin position="39"/>
        <end position="56"/>
    </location>
</feature>
<reference evidence="10 11" key="1">
    <citation type="submission" date="2013-08" db="EMBL/GenBank/DDBJ databases">
        <authorList>
            <person name="Durkin A.S."/>
            <person name="Haft D.R."/>
            <person name="McCorrison J."/>
            <person name="Torralba M."/>
            <person name="Gillis M."/>
            <person name="Haft D.H."/>
            <person name="Methe B."/>
            <person name="Sutton G."/>
            <person name="Nelson K.E."/>
        </authorList>
    </citation>
    <scope>NUCLEOTIDE SEQUENCE [LARGE SCALE GENOMIC DNA]</scope>
    <source>
        <strain evidence="10 11">F0067</strain>
    </source>
</reference>
<dbReference type="PIRSF" id="PIRSF001092">
    <property type="entry name" value="Alpha-L-fucosidase"/>
    <property type="match status" value="1"/>
</dbReference>
<gene>
    <name evidence="10" type="ORF">HMPREF9135_2461</name>
</gene>
<dbReference type="SMART" id="SM00812">
    <property type="entry name" value="Alpha_L_fucos"/>
    <property type="match status" value="1"/>
</dbReference>
<comment type="similarity">
    <text evidence="2">Belongs to the glycosyl hydrolase 29 family.</text>
</comment>
<dbReference type="PATRIC" id="fig|1115809.3.peg.1026"/>
<keyword evidence="8" id="KW-0472">Membrane</keyword>
<dbReference type="Pfam" id="PF01120">
    <property type="entry name" value="Alpha_L_fucos"/>
    <property type="match status" value="1"/>
</dbReference>
<dbReference type="EMBL" id="AWEY01000014">
    <property type="protein sequence ID" value="ERK39625.1"/>
    <property type="molecule type" value="Genomic_DNA"/>
</dbReference>
<evidence type="ECO:0000256" key="7">
    <source>
        <dbReference type="PIRSR" id="PIRSR001092-1"/>
    </source>
</evidence>
<dbReference type="InterPro" id="IPR057739">
    <property type="entry name" value="Glyco_hydro_29_N"/>
</dbReference>
<dbReference type="InterPro" id="IPR017853">
    <property type="entry name" value="GH"/>
</dbReference>
<evidence type="ECO:0000256" key="8">
    <source>
        <dbReference type="SAM" id="Phobius"/>
    </source>
</evidence>
<evidence type="ECO:0000256" key="5">
    <source>
        <dbReference type="ARBA" id="ARBA00022801"/>
    </source>
</evidence>
<evidence type="ECO:0000313" key="11">
    <source>
        <dbReference type="Proteomes" id="UP000016648"/>
    </source>
</evidence>
<keyword evidence="8" id="KW-1133">Transmembrane helix</keyword>
<comment type="function">
    <text evidence="1">Alpha-L-fucosidase is responsible for hydrolyzing the alpha-1,6-linked fucose joined to the reducing-end N-acetylglucosamine of the carbohydrate moieties of glycoproteins.</text>
</comment>
<accession>U2NNI8</accession>
<feature type="domain" description="Glycoside hydrolase family 29 N-terminal" evidence="9">
    <location>
        <begin position="55"/>
        <end position="380"/>
    </location>
</feature>
<proteinExistence type="inferred from homology"/>
<dbReference type="PANTHER" id="PTHR10030:SF37">
    <property type="entry name" value="ALPHA-L-FUCOSIDASE-RELATED"/>
    <property type="match status" value="1"/>
</dbReference>
<dbReference type="Proteomes" id="UP000016648">
    <property type="component" value="Unassembled WGS sequence"/>
</dbReference>
<dbReference type="AlphaFoldDB" id="U2NNI8"/>
<evidence type="ECO:0000259" key="9">
    <source>
        <dbReference type="Pfam" id="PF01120"/>
    </source>
</evidence>
<dbReference type="SUPFAM" id="SSF51445">
    <property type="entry name" value="(Trans)glycosidases"/>
    <property type="match status" value="1"/>
</dbReference>
<dbReference type="PRINTS" id="PR00741">
    <property type="entry name" value="GLHYDRLASE29"/>
</dbReference>